<sequence>MSMETGMEAIRVGDWVSGVTVMDERFIGYVDAADPVGFFRVVVTQSDRERIVGKRVGARASKVRKLSDHGQQAGAGELRTLIELSLLTRDENWFRELTERARTVDAEPGRSGSDGFPVNRISSIL</sequence>
<organism evidence="1 2">
    <name type="scientific">Paenibacillus albicereus</name>
    <dbReference type="NCBI Taxonomy" id="2726185"/>
    <lineage>
        <taxon>Bacteria</taxon>
        <taxon>Bacillati</taxon>
        <taxon>Bacillota</taxon>
        <taxon>Bacilli</taxon>
        <taxon>Bacillales</taxon>
        <taxon>Paenibacillaceae</taxon>
        <taxon>Paenibacillus</taxon>
    </lineage>
</organism>
<accession>A0A6H2GVQ3</accession>
<dbReference type="RefSeq" id="WP_168906897.1">
    <property type="nucleotide sequence ID" value="NZ_CP051428.1"/>
</dbReference>
<evidence type="ECO:0000313" key="2">
    <source>
        <dbReference type="Proteomes" id="UP000502136"/>
    </source>
</evidence>
<name>A0A6H2GVQ3_9BACL</name>
<dbReference type="KEGG" id="palr:HGI30_06600"/>
<keyword evidence="2" id="KW-1185">Reference proteome</keyword>
<protein>
    <recommendedName>
        <fullName evidence="3">IDEAL domain-containing protein</fullName>
    </recommendedName>
</protein>
<evidence type="ECO:0008006" key="3">
    <source>
        <dbReference type="Google" id="ProtNLM"/>
    </source>
</evidence>
<reference evidence="1 2" key="1">
    <citation type="submission" date="2020-04" db="EMBL/GenBank/DDBJ databases">
        <title>Novel Paenibacillus strain UniB2 isolated from commercial digestive syrup.</title>
        <authorList>
            <person name="Thorat V."/>
            <person name="Kirdat K."/>
            <person name="Tiwarekar B."/>
            <person name="Yadav A."/>
        </authorList>
    </citation>
    <scope>NUCLEOTIDE SEQUENCE [LARGE SCALE GENOMIC DNA]</scope>
    <source>
        <strain evidence="1 2">UniB2</strain>
    </source>
</reference>
<dbReference type="Proteomes" id="UP000502136">
    <property type="component" value="Chromosome"/>
</dbReference>
<dbReference type="AlphaFoldDB" id="A0A6H2GVQ3"/>
<proteinExistence type="predicted"/>
<dbReference type="EMBL" id="CP051428">
    <property type="protein sequence ID" value="QJC51246.1"/>
    <property type="molecule type" value="Genomic_DNA"/>
</dbReference>
<gene>
    <name evidence="1" type="ORF">HGI30_06600</name>
</gene>
<evidence type="ECO:0000313" key="1">
    <source>
        <dbReference type="EMBL" id="QJC51246.1"/>
    </source>
</evidence>